<dbReference type="Proteomes" id="UP000075025">
    <property type="component" value="Unassembled WGS sequence"/>
</dbReference>
<gene>
    <name evidence="1" type="ORF">NS220_11220</name>
</gene>
<name>A0A147EWB6_MICTE</name>
<evidence type="ECO:0000313" key="1">
    <source>
        <dbReference type="EMBL" id="KTR93803.1"/>
    </source>
</evidence>
<organism evidence="1 2">
    <name type="scientific">Microbacterium testaceum</name>
    <name type="common">Aureobacterium testaceum</name>
    <name type="synonym">Brevibacterium testaceum</name>
    <dbReference type="NCBI Taxonomy" id="2033"/>
    <lineage>
        <taxon>Bacteria</taxon>
        <taxon>Bacillati</taxon>
        <taxon>Actinomycetota</taxon>
        <taxon>Actinomycetes</taxon>
        <taxon>Micrococcales</taxon>
        <taxon>Microbacteriaceae</taxon>
        <taxon>Microbacterium</taxon>
    </lineage>
</organism>
<protein>
    <submittedName>
        <fullName evidence="1">Uncharacterized protein</fullName>
    </submittedName>
</protein>
<comment type="caution">
    <text evidence="1">The sequence shown here is derived from an EMBL/GenBank/DDBJ whole genome shotgun (WGS) entry which is preliminary data.</text>
</comment>
<dbReference type="AlphaFoldDB" id="A0A147EWB6"/>
<dbReference type="PATRIC" id="fig|2033.6.peg.3481"/>
<reference evidence="1 2" key="1">
    <citation type="journal article" date="2016" name="Front. Microbiol.">
        <title>Genomic Resource of Rice Seed Associated Bacteria.</title>
        <authorList>
            <person name="Midha S."/>
            <person name="Bansal K."/>
            <person name="Sharma S."/>
            <person name="Kumar N."/>
            <person name="Patil P.P."/>
            <person name="Chaudhry V."/>
            <person name="Patil P.B."/>
        </authorList>
    </citation>
    <scope>NUCLEOTIDE SEQUENCE [LARGE SCALE GENOMIC DNA]</scope>
    <source>
        <strain evidence="1 2">NS220</strain>
    </source>
</reference>
<evidence type="ECO:0000313" key="2">
    <source>
        <dbReference type="Proteomes" id="UP000075025"/>
    </source>
</evidence>
<accession>A0A147EWB6</accession>
<sequence>MLLIALTLETNFVVPPTQVKAWYGISNDTWASGTTELMKAGLLKSRVGKERNWMKGLAYDHDVEYALTPRFDTRAMPGFTR</sequence>
<dbReference type="EMBL" id="LDRT01000072">
    <property type="protein sequence ID" value="KTR93803.1"/>
    <property type="molecule type" value="Genomic_DNA"/>
</dbReference>
<proteinExistence type="predicted"/>